<keyword evidence="1" id="KW-0732">Signal</keyword>
<dbReference type="Proteomes" id="UP000703295">
    <property type="component" value="Unassembled WGS sequence"/>
</dbReference>
<dbReference type="PROSITE" id="PS51352">
    <property type="entry name" value="THIOREDOXIN_2"/>
    <property type="match status" value="1"/>
</dbReference>
<protein>
    <submittedName>
        <fullName evidence="3">AhpC/TSA family protein</fullName>
    </submittedName>
</protein>
<keyword evidence="4" id="KW-1185">Reference proteome</keyword>
<dbReference type="CDD" id="cd02966">
    <property type="entry name" value="TlpA_like_family"/>
    <property type="match status" value="1"/>
</dbReference>
<dbReference type="InterPro" id="IPR050553">
    <property type="entry name" value="Thioredoxin_ResA/DsbE_sf"/>
</dbReference>
<evidence type="ECO:0000313" key="3">
    <source>
        <dbReference type="EMBL" id="MBM6758622.1"/>
    </source>
</evidence>
<dbReference type="InterPro" id="IPR025380">
    <property type="entry name" value="DUF4369"/>
</dbReference>
<dbReference type="Gene3D" id="3.40.30.10">
    <property type="entry name" value="Glutaredoxin"/>
    <property type="match status" value="1"/>
</dbReference>
<dbReference type="EMBL" id="JACJJW010000018">
    <property type="protein sequence ID" value="MBM6758622.1"/>
    <property type="molecule type" value="Genomic_DNA"/>
</dbReference>
<dbReference type="PANTHER" id="PTHR42852">
    <property type="entry name" value="THIOL:DISULFIDE INTERCHANGE PROTEIN DSBE"/>
    <property type="match status" value="1"/>
</dbReference>
<gene>
    <name evidence="3" type="ORF">H6A31_08000</name>
</gene>
<accession>A0ABS2EV98</accession>
<sequence length="381" mass="42548">MRKNTYLFVALLSAGLVACNNEPSFKVEGTVAGAADKMLYLEHTSLEGIVALDSVKLNDGGSFHFSEARPDAPDFYRLRLDNQVINFVVDSTETVKVNADANGFATAYQVEGSENNQKIKELVLLQADLQDKVNKLGRSGLPAGIAQDSLISLVNTYKNNVKRNYIFVAPNKAYAYFALFQELNGYMIFDPLTNKEDVKCFAAVATSLNNMYPHADRSRNLYNMVIKGMKNTRTPQVQNVTIPADKIKETSIIDIELKDVDGKVHHLTDLKGKVVLVDFTAYASAVSGARNLALRDLYDKYASQGLEIYQISLDADEHFWKTSADNLPWICVRDPQGTYSNYVSLYGVTQLPTAFLINRNNELTLRIDEKTNMEEAIKKLL</sequence>
<evidence type="ECO:0000313" key="4">
    <source>
        <dbReference type="Proteomes" id="UP000703295"/>
    </source>
</evidence>
<comment type="caution">
    <text evidence="3">The sequence shown here is derived from an EMBL/GenBank/DDBJ whole genome shotgun (WGS) entry which is preliminary data.</text>
</comment>
<feature type="signal peptide" evidence="1">
    <location>
        <begin position="1"/>
        <end position="18"/>
    </location>
</feature>
<dbReference type="PANTHER" id="PTHR42852:SF13">
    <property type="entry name" value="PROTEIN DIPZ"/>
    <property type="match status" value="1"/>
</dbReference>
<feature type="domain" description="Thioredoxin" evidence="2">
    <location>
        <begin position="246"/>
        <end position="381"/>
    </location>
</feature>
<reference evidence="3 4" key="1">
    <citation type="journal article" date="2021" name="Sci. Rep.">
        <title>The distribution of antibiotic resistance genes in chicken gut microbiota commensals.</title>
        <authorList>
            <person name="Juricova H."/>
            <person name="Matiasovicova J."/>
            <person name="Kubasova T."/>
            <person name="Cejkova D."/>
            <person name="Rychlik I."/>
        </authorList>
    </citation>
    <scope>NUCLEOTIDE SEQUENCE [LARGE SCALE GENOMIC DNA]</scope>
    <source>
        <strain evidence="3 4">An801</strain>
    </source>
</reference>
<dbReference type="InterPro" id="IPR013766">
    <property type="entry name" value="Thioredoxin_domain"/>
</dbReference>
<dbReference type="RefSeq" id="WP_204475797.1">
    <property type="nucleotide sequence ID" value="NZ_JACJJW010000018.1"/>
</dbReference>
<evidence type="ECO:0000259" key="2">
    <source>
        <dbReference type="PROSITE" id="PS51352"/>
    </source>
</evidence>
<dbReference type="PROSITE" id="PS51257">
    <property type="entry name" value="PROKAR_LIPOPROTEIN"/>
    <property type="match status" value="1"/>
</dbReference>
<evidence type="ECO:0000256" key="1">
    <source>
        <dbReference type="SAM" id="SignalP"/>
    </source>
</evidence>
<feature type="chain" id="PRO_5046070658" evidence="1">
    <location>
        <begin position="19"/>
        <end position="381"/>
    </location>
</feature>
<dbReference type="InterPro" id="IPR000866">
    <property type="entry name" value="AhpC/TSA"/>
</dbReference>
<proteinExistence type="predicted"/>
<dbReference type="InterPro" id="IPR036249">
    <property type="entry name" value="Thioredoxin-like_sf"/>
</dbReference>
<dbReference type="Pfam" id="PF14289">
    <property type="entry name" value="DUF4369"/>
    <property type="match status" value="1"/>
</dbReference>
<name>A0ABS2EV98_9BACE</name>
<dbReference type="Pfam" id="PF00578">
    <property type="entry name" value="AhpC-TSA"/>
    <property type="match status" value="1"/>
</dbReference>
<dbReference type="SUPFAM" id="SSF52833">
    <property type="entry name" value="Thioredoxin-like"/>
    <property type="match status" value="1"/>
</dbReference>
<organism evidence="3 4">
    <name type="scientific">Bacteroides mediterraneensis</name>
    <dbReference type="NCBI Taxonomy" id="1841856"/>
    <lineage>
        <taxon>Bacteria</taxon>
        <taxon>Pseudomonadati</taxon>
        <taxon>Bacteroidota</taxon>
        <taxon>Bacteroidia</taxon>
        <taxon>Bacteroidales</taxon>
        <taxon>Bacteroidaceae</taxon>
        <taxon>Bacteroides</taxon>
    </lineage>
</organism>